<dbReference type="RefSeq" id="XP_018288149.1">
    <property type="nucleotide sequence ID" value="XM_018436614.1"/>
</dbReference>
<reference evidence="2" key="1">
    <citation type="submission" date="2015-06" db="EMBL/GenBank/DDBJ databases">
        <title>Expansion of signal transduction pathways in fungi by whole-genome duplication.</title>
        <authorList>
            <consortium name="DOE Joint Genome Institute"/>
            <person name="Corrochano L.M."/>
            <person name="Kuo A."/>
            <person name="Marcet-Houben M."/>
            <person name="Polaino S."/>
            <person name="Salamov A."/>
            <person name="Villalobos J.M."/>
            <person name="Alvarez M.I."/>
            <person name="Avalos J."/>
            <person name="Benito E.P."/>
            <person name="Benoit I."/>
            <person name="Burger G."/>
            <person name="Camino L.P."/>
            <person name="Canovas D."/>
            <person name="Cerda-Olmedo E."/>
            <person name="Cheng J.-F."/>
            <person name="Dominguez A."/>
            <person name="Elias M."/>
            <person name="Eslava A.P."/>
            <person name="Glaser F."/>
            <person name="Grimwood J."/>
            <person name="Gutierrez G."/>
            <person name="Heitman J."/>
            <person name="Henrissat B."/>
            <person name="Iturriaga E.A."/>
            <person name="Lang B.F."/>
            <person name="Lavin J.L."/>
            <person name="Lee S."/>
            <person name="Li W."/>
            <person name="Lindquist E."/>
            <person name="Lopez-Garcia S."/>
            <person name="Luque E.M."/>
            <person name="Marcos A.T."/>
            <person name="Martin J."/>
            <person name="McCluskey K."/>
            <person name="Medina H.R."/>
            <person name="Miralles-Duran A."/>
            <person name="Miyazaki A."/>
            <person name="Munoz-Torres E."/>
            <person name="Oguiza J.A."/>
            <person name="Ohm R."/>
            <person name="Olmedo M."/>
            <person name="Orejas M."/>
            <person name="Ortiz-Castellanos L."/>
            <person name="Pisabarro A.G."/>
            <person name="Rodriguez-Romero J."/>
            <person name="Ruiz-Herrera J."/>
            <person name="Ruiz-Vazquez R."/>
            <person name="Sanz C."/>
            <person name="Schackwitz W."/>
            <person name="Schmutz J."/>
            <person name="Shahriari M."/>
            <person name="Shelest E."/>
            <person name="Silva-Franco F."/>
            <person name="Soanes D."/>
            <person name="Syed K."/>
            <person name="Tagua V.G."/>
            <person name="Talbot N.J."/>
            <person name="Thon M."/>
            <person name="De vries R.P."/>
            <person name="Wiebenga A."/>
            <person name="Yadav J.S."/>
            <person name="Braun E.L."/>
            <person name="Baker S."/>
            <person name="Garre V."/>
            <person name="Horwitz B."/>
            <person name="Torres-Martinez S."/>
            <person name="Idnurm A."/>
            <person name="Herrera-Estrella A."/>
            <person name="Gabaldon T."/>
            <person name="Grigoriev I.V."/>
        </authorList>
    </citation>
    <scope>NUCLEOTIDE SEQUENCE [LARGE SCALE GENOMIC DNA]</scope>
    <source>
        <strain evidence="2">NRRL 1555(-)</strain>
    </source>
</reference>
<dbReference type="Proteomes" id="UP000077315">
    <property type="component" value="Unassembled WGS sequence"/>
</dbReference>
<evidence type="ECO:0000313" key="2">
    <source>
        <dbReference type="Proteomes" id="UP000077315"/>
    </source>
</evidence>
<dbReference type="VEuPathDB" id="FungiDB:PHYBLDRAFT_171496"/>
<dbReference type="GeneID" id="28997520"/>
<gene>
    <name evidence="1" type="ORF">PHYBLDRAFT_171496</name>
</gene>
<dbReference type="InParanoid" id="A0A167LC80"/>
<proteinExistence type="predicted"/>
<dbReference type="AlphaFoldDB" id="A0A167LC80"/>
<accession>A0A167LC80</accession>
<name>A0A167LC80_PHYB8</name>
<protein>
    <submittedName>
        <fullName evidence="1">Uncharacterized protein</fullName>
    </submittedName>
</protein>
<keyword evidence="2" id="KW-1185">Reference proteome</keyword>
<evidence type="ECO:0000313" key="1">
    <source>
        <dbReference type="EMBL" id="OAD70109.1"/>
    </source>
</evidence>
<dbReference type="STRING" id="763407.A0A167LC80"/>
<organism evidence="1 2">
    <name type="scientific">Phycomyces blakesleeanus (strain ATCC 8743b / DSM 1359 / FGSC 10004 / NBRC 33097 / NRRL 1555)</name>
    <dbReference type="NCBI Taxonomy" id="763407"/>
    <lineage>
        <taxon>Eukaryota</taxon>
        <taxon>Fungi</taxon>
        <taxon>Fungi incertae sedis</taxon>
        <taxon>Mucoromycota</taxon>
        <taxon>Mucoromycotina</taxon>
        <taxon>Mucoromycetes</taxon>
        <taxon>Mucorales</taxon>
        <taxon>Phycomycetaceae</taxon>
        <taxon>Phycomyces</taxon>
    </lineage>
</organism>
<sequence length="256" mass="29227">MRVNTLPLSFLQINTKRALSESFSEESVNKRNRVEELVKHLKKCFFITIRDGVEELVGDAKTQDKTNELKNKLVNVKTLPAAIITNTAQLANLFRTDLPPIVKTFVCTRLQDTMVTSTDYTLCFSALVNMMISELRSSEFFFDNNDIKIKKVPGFNLAELLPFVTTNEPRHTIQQLDKNLISSKRFDTEFKCLFTSQHLQIVHSYFFSVRGAKEENLNAHPVQNSLFCSFKESGLDKQRFFLEKALSSATAIALET</sequence>
<dbReference type="EMBL" id="KV440989">
    <property type="protein sequence ID" value="OAD70109.1"/>
    <property type="molecule type" value="Genomic_DNA"/>
</dbReference>